<dbReference type="Gene3D" id="1.10.10.10">
    <property type="entry name" value="Winged helix-like DNA-binding domain superfamily/Winged helix DNA-binding domain"/>
    <property type="match status" value="1"/>
</dbReference>
<evidence type="ECO:0000256" key="4">
    <source>
        <dbReference type="ARBA" id="ARBA00023159"/>
    </source>
</evidence>
<reference evidence="9 10" key="1">
    <citation type="journal article" date="2019" name="Emerg. Microbes Infect.">
        <title>Comprehensive subspecies identification of 175 nontuberculous mycobacteria species based on 7547 genomic profiles.</title>
        <authorList>
            <person name="Matsumoto Y."/>
            <person name="Kinjo T."/>
            <person name="Motooka D."/>
            <person name="Nabeya D."/>
            <person name="Jung N."/>
            <person name="Uechi K."/>
            <person name="Horii T."/>
            <person name="Iida T."/>
            <person name="Fujita J."/>
            <person name="Nakamura S."/>
        </authorList>
    </citation>
    <scope>NUCLEOTIDE SEQUENCE [LARGE SCALE GENOMIC DNA]</scope>
    <source>
        <strain evidence="9 10">JCM 12143</strain>
    </source>
</reference>
<dbReference type="SUPFAM" id="SSF46785">
    <property type="entry name" value="Winged helix' DNA-binding domain"/>
    <property type="match status" value="1"/>
</dbReference>
<feature type="domain" description="HTH lysR-type" evidence="8">
    <location>
        <begin position="37"/>
        <end position="94"/>
    </location>
</feature>
<dbReference type="InterPro" id="IPR005119">
    <property type="entry name" value="LysR_subst-bd"/>
</dbReference>
<dbReference type="EMBL" id="AP022564">
    <property type="protein sequence ID" value="BBX24671.1"/>
    <property type="molecule type" value="Genomic_DNA"/>
</dbReference>
<evidence type="ECO:0000256" key="3">
    <source>
        <dbReference type="ARBA" id="ARBA00023125"/>
    </source>
</evidence>
<proteinExistence type="inferred from homology"/>
<dbReference type="CDD" id="cd08414">
    <property type="entry name" value="PBP2_LTTR_aromatics_like"/>
    <property type="match status" value="1"/>
</dbReference>
<name>A0AAD1MJB5_9MYCO</name>
<dbReference type="Pfam" id="PF03466">
    <property type="entry name" value="LysR_substrate"/>
    <property type="match status" value="1"/>
</dbReference>
<dbReference type="PANTHER" id="PTHR30346">
    <property type="entry name" value="TRANSCRIPTIONAL DUAL REGULATOR HCAR-RELATED"/>
    <property type="match status" value="1"/>
</dbReference>
<comment type="similarity">
    <text evidence="1">Belongs to the LysR transcriptional regulatory family.</text>
</comment>
<protein>
    <recommendedName>
        <fullName evidence="6">Probable hydrogen peroxide-inducible genes activator</fullName>
    </recommendedName>
</protein>
<dbReference type="FunFam" id="1.10.10.10:FF:000001">
    <property type="entry name" value="LysR family transcriptional regulator"/>
    <property type="match status" value="1"/>
</dbReference>
<dbReference type="SUPFAM" id="SSF53850">
    <property type="entry name" value="Periplasmic binding protein-like II"/>
    <property type="match status" value="1"/>
</dbReference>
<organism evidence="9 10">
    <name type="scientific">Mycolicibacter terrae</name>
    <dbReference type="NCBI Taxonomy" id="1788"/>
    <lineage>
        <taxon>Bacteria</taxon>
        <taxon>Bacillati</taxon>
        <taxon>Actinomycetota</taxon>
        <taxon>Actinomycetes</taxon>
        <taxon>Mycobacteriales</taxon>
        <taxon>Mycobacteriaceae</taxon>
        <taxon>Mycolicibacter</taxon>
    </lineage>
</organism>
<comment type="function">
    <text evidence="7">Required for the induction the katG gene for catalase. Involved in the response to hydrogen peroxide.</text>
</comment>
<evidence type="ECO:0000259" key="8">
    <source>
        <dbReference type="PROSITE" id="PS50931"/>
    </source>
</evidence>
<keyword evidence="10" id="KW-1185">Reference proteome</keyword>
<evidence type="ECO:0000313" key="10">
    <source>
        <dbReference type="Proteomes" id="UP000467636"/>
    </source>
</evidence>
<evidence type="ECO:0000256" key="1">
    <source>
        <dbReference type="ARBA" id="ARBA00009437"/>
    </source>
</evidence>
<keyword evidence="5" id="KW-0804">Transcription</keyword>
<dbReference type="PRINTS" id="PR00039">
    <property type="entry name" value="HTHLYSR"/>
</dbReference>
<dbReference type="PROSITE" id="PS50931">
    <property type="entry name" value="HTH_LYSR"/>
    <property type="match status" value="1"/>
</dbReference>
<dbReference type="Pfam" id="PF00126">
    <property type="entry name" value="HTH_1"/>
    <property type="match status" value="1"/>
</dbReference>
<evidence type="ECO:0000256" key="2">
    <source>
        <dbReference type="ARBA" id="ARBA00023015"/>
    </source>
</evidence>
<evidence type="ECO:0000313" key="9">
    <source>
        <dbReference type="EMBL" id="BBX24671.1"/>
    </source>
</evidence>
<keyword evidence="3" id="KW-0238">DNA-binding</keyword>
<gene>
    <name evidence="9" type="ORF">MTER_40820</name>
</gene>
<keyword evidence="2" id="KW-0805">Transcription regulation</keyword>
<dbReference type="InterPro" id="IPR000847">
    <property type="entry name" value="LysR_HTH_N"/>
</dbReference>
<dbReference type="GO" id="GO:0003677">
    <property type="term" value="F:DNA binding"/>
    <property type="evidence" value="ECO:0007669"/>
    <property type="project" value="UniProtKB-KW"/>
</dbReference>
<dbReference type="GO" id="GO:0003700">
    <property type="term" value="F:DNA-binding transcription factor activity"/>
    <property type="evidence" value="ECO:0007669"/>
    <property type="project" value="InterPro"/>
</dbReference>
<evidence type="ECO:0000256" key="5">
    <source>
        <dbReference type="ARBA" id="ARBA00023163"/>
    </source>
</evidence>
<dbReference type="InterPro" id="IPR036390">
    <property type="entry name" value="WH_DNA-bd_sf"/>
</dbReference>
<dbReference type="InterPro" id="IPR036388">
    <property type="entry name" value="WH-like_DNA-bd_sf"/>
</dbReference>
<dbReference type="PANTHER" id="PTHR30346:SF0">
    <property type="entry name" value="HCA OPERON TRANSCRIPTIONAL ACTIVATOR HCAR"/>
    <property type="match status" value="1"/>
</dbReference>
<keyword evidence="4" id="KW-0010">Activator</keyword>
<evidence type="ECO:0000256" key="7">
    <source>
        <dbReference type="ARBA" id="ARBA00056658"/>
    </source>
</evidence>
<dbReference type="AlphaFoldDB" id="A0AAD1MJB5"/>
<sequence>MIGAGKPERTAGNPAFALQAVEIVDRTGSVGRSHAVLTLARLEAFIAVVEEGTVSAAGRRLYLSQPAVSQTVNALERQLGVQLLLRSNTGVRTTAAGMALLAEARAILTRHDQMVRTVTAAAVDSSGVIRLGIPDELPTGLLRAVARFATEHPGMRVMPRHLPMTAQLDHLRRGNLDVSLMREHPAGNEFDTMLVARENLGIILAGDLAAKLSGPEGIRLNSLAGLQWIGLPRSGSPAWYDELAATLRSHGIDTGSHPDGEKFVIPSVTLTALSAGQAFAFASQEWSQPLPETVVWRRLADYPVVRRTWAVWPAECRNRDVAQLIAGFDWCPTDPA</sequence>
<dbReference type="Proteomes" id="UP000467636">
    <property type="component" value="Chromosome"/>
</dbReference>
<dbReference type="GO" id="GO:0032993">
    <property type="term" value="C:protein-DNA complex"/>
    <property type="evidence" value="ECO:0007669"/>
    <property type="project" value="TreeGrafter"/>
</dbReference>
<accession>A0AAD1MJB5</accession>
<evidence type="ECO:0000256" key="6">
    <source>
        <dbReference type="ARBA" id="ARBA00040885"/>
    </source>
</evidence>
<dbReference type="Gene3D" id="3.40.190.10">
    <property type="entry name" value="Periplasmic binding protein-like II"/>
    <property type="match status" value="2"/>
</dbReference>